<dbReference type="Pfam" id="PF09822">
    <property type="entry name" value="ABC_transp_aux"/>
    <property type="match status" value="1"/>
</dbReference>
<keyword evidence="1" id="KW-0812">Transmembrane</keyword>
<feature type="transmembrane region" description="Helical" evidence="1">
    <location>
        <begin position="237"/>
        <end position="256"/>
    </location>
</feature>
<reference evidence="3 4" key="1">
    <citation type="submission" date="2019-02" db="EMBL/GenBank/DDBJ databases">
        <title>Genomic Encyclopedia of Type Strains, Phase IV (KMG-IV): sequencing the most valuable type-strain genomes for metagenomic binning, comparative biology and taxonomic classification.</title>
        <authorList>
            <person name="Goeker M."/>
        </authorList>
    </citation>
    <scope>NUCLEOTIDE SEQUENCE [LARGE SCALE GENOMIC DNA]</scope>
    <source>
        <strain evidence="3 4">DSM 18116</strain>
    </source>
</reference>
<dbReference type="InterPro" id="IPR029062">
    <property type="entry name" value="Class_I_gatase-like"/>
</dbReference>
<evidence type="ECO:0000259" key="2">
    <source>
        <dbReference type="Pfam" id="PF09822"/>
    </source>
</evidence>
<feature type="transmembrane region" description="Helical" evidence="1">
    <location>
        <begin position="153"/>
        <end position="173"/>
    </location>
</feature>
<keyword evidence="1" id="KW-0472">Membrane</keyword>
<dbReference type="GO" id="GO:0005886">
    <property type="term" value="C:plasma membrane"/>
    <property type="evidence" value="ECO:0007669"/>
    <property type="project" value="UniProtKB-SubCell"/>
</dbReference>
<dbReference type="SUPFAM" id="SSF52317">
    <property type="entry name" value="Class I glutamine amidotransferase-like"/>
    <property type="match status" value="1"/>
</dbReference>
<comment type="caution">
    <text evidence="3">The sequence shown here is derived from an EMBL/GenBank/DDBJ whole genome shotgun (WGS) entry which is preliminary data.</text>
</comment>
<evidence type="ECO:0000313" key="4">
    <source>
        <dbReference type="Proteomes" id="UP000293874"/>
    </source>
</evidence>
<keyword evidence="4" id="KW-1185">Reference proteome</keyword>
<feature type="transmembrane region" description="Helical" evidence="1">
    <location>
        <begin position="20"/>
        <end position="37"/>
    </location>
</feature>
<dbReference type="Pfam" id="PF12679">
    <property type="entry name" value="ABC2_membrane_2"/>
    <property type="match status" value="1"/>
</dbReference>
<dbReference type="GO" id="GO:0140359">
    <property type="term" value="F:ABC-type transporter activity"/>
    <property type="evidence" value="ECO:0007669"/>
    <property type="project" value="InterPro"/>
</dbReference>
<dbReference type="PANTHER" id="PTHR43471:SF10">
    <property type="entry name" value="SLL1107 PROTEIN"/>
    <property type="match status" value="1"/>
</dbReference>
<keyword evidence="1" id="KW-1133">Transmembrane helix</keyword>
<dbReference type="EMBL" id="SGXA01000001">
    <property type="protein sequence ID" value="RZS74489.1"/>
    <property type="molecule type" value="Genomic_DNA"/>
</dbReference>
<feature type="transmembrane region" description="Helical" evidence="1">
    <location>
        <begin position="762"/>
        <end position="781"/>
    </location>
</feature>
<feature type="domain" description="ABC-type uncharacterised transport system" evidence="2">
    <location>
        <begin position="503"/>
        <end position="718"/>
    </location>
</feature>
<feature type="transmembrane region" description="Helical" evidence="1">
    <location>
        <begin position="123"/>
        <end position="147"/>
    </location>
</feature>
<gene>
    <name evidence="3" type="ORF">EV199_0337</name>
</gene>
<accession>A0A4Q7N1J4</accession>
<feature type="transmembrane region" description="Helical" evidence="1">
    <location>
        <begin position="75"/>
        <end position="96"/>
    </location>
</feature>
<dbReference type="PANTHER" id="PTHR43471">
    <property type="entry name" value="ABC TRANSPORTER PERMEASE"/>
    <property type="match status" value="1"/>
</dbReference>
<evidence type="ECO:0000256" key="1">
    <source>
        <dbReference type="SAM" id="Phobius"/>
    </source>
</evidence>
<name>A0A4Q7N1J4_9BACT</name>
<protein>
    <submittedName>
        <fullName evidence="3">ABC-2 type transport system permease protein</fullName>
    </submittedName>
</protein>
<dbReference type="Proteomes" id="UP000293874">
    <property type="component" value="Unassembled WGS sequence"/>
</dbReference>
<evidence type="ECO:0000313" key="3">
    <source>
        <dbReference type="EMBL" id="RZS74489.1"/>
    </source>
</evidence>
<feature type="transmembrane region" description="Helical" evidence="1">
    <location>
        <begin position="185"/>
        <end position="205"/>
    </location>
</feature>
<proteinExistence type="predicted"/>
<dbReference type="InterPro" id="IPR019196">
    <property type="entry name" value="ABC_transp_unknown"/>
</dbReference>
<feature type="transmembrane region" description="Helical" evidence="1">
    <location>
        <begin position="268"/>
        <end position="284"/>
    </location>
</feature>
<organism evidence="3 4">
    <name type="scientific">Pseudobacter ginsenosidimutans</name>
    <dbReference type="NCBI Taxonomy" id="661488"/>
    <lineage>
        <taxon>Bacteria</taxon>
        <taxon>Pseudomonadati</taxon>
        <taxon>Bacteroidota</taxon>
        <taxon>Chitinophagia</taxon>
        <taxon>Chitinophagales</taxon>
        <taxon>Chitinophagaceae</taxon>
        <taxon>Pseudobacter</taxon>
    </lineage>
</organism>
<sequence>MRMLIQIAKAELRNLFYSPVAWFLAIAFLVQCALFYMKGMVPMAKGNDVMNEMYPGMNVYEDFPLTGSFFLQPGGMFQVALQNLYLFIPLLTMGMISREVNNGTIKLLFSSPVKLRQLVLGKYLALMVYNLLLVGIIGIFMVTAFFHIKSPDYGLLLSAALGFYLLICAYGAIGLFMSSLTTYQILSAIGTFIVIFILSRIGTLWQETPFVRDLTYFLYLSGRTGRMLNGLIASKDIIYFLMVIGMFLGFTLVRLRNAREKKPWYIKAMRNVLVIAVTVLTGYICSFPQTTLYFDPTDRENNTLHINTRQLVKEIGNDDLEVTLYTNLLGNEMSYGLPGARNAYLTNMWERFLRFKPNIRFKYVYYYYYDPSLDMGQKATLFPGKSNEEMARDIAKLYRLDLKLFKSPEEMKKIIDLGPEGHRLIMQLKYKGRTEFLRTYGTGTAFPAGDPWPIEMNTAAALKRLVHPESIPRILYSTGHYERSIFKDGEREYWYTTLNKTRNETLINNGFEFDTISLATRNIPENITALVLADPRSALTENEQKKISDYISKGGNMIIMGEPGKQEILNPLLSQLGVQLMDGTVVEPSFHEMPQMVKALYTPAIANVGYEPLMQMISRKFNSKYPYDTIKLTMPGVAAIAFTNKNDFEKKASLLTNKNSTWIRKGELVTDSAAILFQPENGDTRGSFPTGVQLSRQVGKKEQHIMIMGDADYISNYRLADYFNNTVHYWISNGAYPVYLPWRNPTDNKVMVTGRTMIRLSFVYTWVLPAIILVLAAVLLIRRKRK</sequence>
<dbReference type="AlphaFoldDB" id="A0A4Q7N1J4"/>